<dbReference type="OMA" id="PDICKNF"/>
<comment type="similarity">
    <text evidence="1">Belongs to the CAF1 family.</text>
</comment>
<feature type="compositionally biased region" description="Basic residues" evidence="6">
    <location>
        <begin position="305"/>
        <end position="314"/>
    </location>
</feature>
<keyword evidence="9" id="KW-1185">Reference proteome</keyword>
<dbReference type="InterPro" id="IPR036397">
    <property type="entry name" value="RNaseH_sf"/>
</dbReference>
<dbReference type="Gene3D" id="6.10.250.3220">
    <property type="match status" value="1"/>
</dbReference>
<dbReference type="InterPro" id="IPR012337">
    <property type="entry name" value="RNaseH-like_sf"/>
</dbReference>
<dbReference type="GO" id="GO:0008270">
    <property type="term" value="F:zinc ion binding"/>
    <property type="evidence" value="ECO:0007669"/>
    <property type="project" value="UniProtKB-KW"/>
</dbReference>
<evidence type="ECO:0000256" key="5">
    <source>
        <dbReference type="PROSITE-ProRule" id="PRU00723"/>
    </source>
</evidence>
<feature type="region of interest" description="Disordered" evidence="6">
    <location>
        <begin position="305"/>
        <end position="324"/>
    </location>
</feature>
<dbReference type="FunCoup" id="F6XGT9">
    <property type="interactions" value="182"/>
</dbReference>
<protein>
    <recommendedName>
        <fullName evidence="7">C3H1-type domain-containing protein</fullName>
    </recommendedName>
</protein>
<evidence type="ECO:0000256" key="3">
    <source>
        <dbReference type="ARBA" id="ARBA00022771"/>
    </source>
</evidence>
<dbReference type="PANTHER" id="PTHR15092:SF37">
    <property type="entry name" value="TARGET OF EGR1 PROTEIN 1"/>
    <property type="match status" value="1"/>
</dbReference>
<reference evidence="8" key="3">
    <citation type="submission" date="2025-08" db="UniProtKB">
        <authorList>
            <consortium name="Ensembl"/>
        </authorList>
    </citation>
    <scope>IDENTIFICATION</scope>
</reference>
<evidence type="ECO:0000313" key="8">
    <source>
        <dbReference type="Ensembl" id="ENSCINP00000007983.3"/>
    </source>
</evidence>
<evidence type="ECO:0000256" key="4">
    <source>
        <dbReference type="ARBA" id="ARBA00022833"/>
    </source>
</evidence>
<dbReference type="InterPro" id="IPR036855">
    <property type="entry name" value="Znf_CCCH_sf"/>
</dbReference>
<keyword evidence="2 5" id="KW-0479">Metal-binding</keyword>
<evidence type="ECO:0000256" key="1">
    <source>
        <dbReference type="ARBA" id="ARBA00008372"/>
    </source>
</evidence>
<name>F6XGT9_CIOIN</name>
<dbReference type="Pfam" id="PF04857">
    <property type="entry name" value="CAF1"/>
    <property type="match status" value="1"/>
</dbReference>
<keyword evidence="3 5" id="KW-0863">Zinc-finger</keyword>
<dbReference type="EMBL" id="EAAA01002081">
    <property type="status" value="NOT_ANNOTATED_CDS"/>
    <property type="molecule type" value="Genomic_DNA"/>
</dbReference>
<feature type="domain" description="C3H1-type" evidence="7">
    <location>
        <begin position="267"/>
        <end position="295"/>
    </location>
</feature>
<dbReference type="PROSITE" id="PS50103">
    <property type="entry name" value="ZF_C3H1"/>
    <property type="match status" value="1"/>
</dbReference>
<dbReference type="STRING" id="7719.ENSCINP00000007983"/>
<organism evidence="8 9">
    <name type="scientific">Ciona intestinalis</name>
    <name type="common">Transparent sea squirt</name>
    <name type="synonym">Ascidia intestinalis</name>
    <dbReference type="NCBI Taxonomy" id="7719"/>
    <lineage>
        <taxon>Eukaryota</taxon>
        <taxon>Metazoa</taxon>
        <taxon>Chordata</taxon>
        <taxon>Tunicata</taxon>
        <taxon>Ascidiacea</taxon>
        <taxon>Phlebobranchia</taxon>
        <taxon>Cionidae</taxon>
        <taxon>Ciona</taxon>
    </lineage>
</organism>
<evidence type="ECO:0000313" key="9">
    <source>
        <dbReference type="Proteomes" id="UP000008144"/>
    </source>
</evidence>
<dbReference type="GeneTree" id="ENSGT00940000153167"/>
<dbReference type="HOGENOM" id="CLU_044804_1_0_1"/>
<feature type="zinc finger region" description="C3H1-type" evidence="5">
    <location>
        <begin position="267"/>
        <end position="295"/>
    </location>
</feature>
<dbReference type="GO" id="GO:0017069">
    <property type="term" value="F:snRNA binding"/>
    <property type="evidence" value="ECO:0000318"/>
    <property type="project" value="GO_Central"/>
</dbReference>
<dbReference type="Ensembl" id="ENSCINT00000007983.3">
    <property type="protein sequence ID" value="ENSCINP00000007983.3"/>
    <property type="gene ID" value="ENSCING00000003872.3"/>
</dbReference>
<dbReference type="InterPro" id="IPR051181">
    <property type="entry name" value="CAF1_poly(A)_ribonucleases"/>
</dbReference>
<reference evidence="9" key="1">
    <citation type="journal article" date="2002" name="Science">
        <title>The draft genome of Ciona intestinalis: insights into chordate and vertebrate origins.</title>
        <authorList>
            <person name="Dehal P."/>
            <person name="Satou Y."/>
            <person name="Campbell R.K."/>
            <person name="Chapman J."/>
            <person name="Degnan B."/>
            <person name="De Tomaso A."/>
            <person name="Davidson B."/>
            <person name="Di Gregorio A."/>
            <person name="Gelpke M."/>
            <person name="Goodstein D.M."/>
            <person name="Harafuji N."/>
            <person name="Hastings K.E."/>
            <person name="Ho I."/>
            <person name="Hotta K."/>
            <person name="Huang W."/>
            <person name="Kawashima T."/>
            <person name="Lemaire P."/>
            <person name="Martinez D."/>
            <person name="Meinertzhagen I.A."/>
            <person name="Necula S."/>
            <person name="Nonaka M."/>
            <person name="Putnam N."/>
            <person name="Rash S."/>
            <person name="Saiga H."/>
            <person name="Satake M."/>
            <person name="Terry A."/>
            <person name="Yamada L."/>
            <person name="Wang H.G."/>
            <person name="Awazu S."/>
            <person name="Azumi K."/>
            <person name="Boore J."/>
            <person name="Branno M."/>
            <person name="Chin-Bow S."/>
            <person name="DeSantis R."/>
            <person name="Doyle S."/>
            <person name="Francino P."/>
            <person name="Keys D.N."/>
            <person name="Haga S."/>
            <person name="Hayashi H."/>
            <person name="Hino K."/>
            <person name="Imai K.S."/>
            <person name="Inaba K."/>
            <person name="Kano S."/>
            <person name="Kobayashi K."/>
            <person name="Kobayashi M."/>
            <person name="Lee B.I."/>
            <person name="Makabe K.W."/>
            <person name="Manohar C."/>
            <person name="Matassi G."/>
            <person name="Medina M."/>
            <person name="Mochizuki Y."/>
            <person name="Mount S."/>
            <person name="Morishita T."/>
            <person name="Miura S."/>
            <person name="Nakayama A."/>
            <person name="Nishizaka S."/>
            <person name="Nomoto H."/>
            <person name="Ohta F."/>
            <person name="Oishi K."/>
            <person name="Rigoutsos I."/>
            <person name="Sano M."/>
            <person name="Sasaki A."/>
            <person name="Sasakura Y."/>
            <person name="Shoguchi E."/>
            <person name="Shin-i T."/>
            <person name="Spagnuolo A."/>
            <person name="Stainier D."/>
            <person name="Suzuki M.M."/>
            <person name="Tassy O."/>
            <person name="Takatori N."/>
            <person name="Tokuoka M."/>
            <person name="Yagi K."/>
            <person name="Yoshizaki F."/>
            <person name="Wada S."/>
            <person name="Zhang C."/>
            <person name="Hyatt P.D."/>
            <person name="Larimer F."/>
            <person name="Detter C."/>
            <person name="Doggett N."/>
            <person name="Glavina T."/>
            <person name="Hawkins T."/>
            <person name="Richardson P."/>
            <person name="Lucas S."/>
            <person name="Kohara Y."/>
            <person name="Levine M."/>
            <person name="Satoh N."/>
            <person name="Rokhsar D.S."/>
        </authorList>
    </citation>
    <scope>NUCLEOTIDE SEQUENCE [LARGE SCALE GENOMIC DNA]</scope>
</reference>
<dbReference type="GO" id="GO:0000175">
    <property type="term" value="F:3'-5'-RNA exonuclease activity"/>
    <property type="evidence" value="ECO:0000318"/>
    <property type="project" value="GO_Central"/>
</dbReference>
<reference evidence="8" key="4">
    <citation type="submission" date="2025-09" db="UniProtKB">
        <authorList>
            <consortium name="Ensembl"/>
        </authorList>
    </citation>
    <scope>IDENTIFICATION</scope>
</reference>
<dbReference type="InParanoid" id="F6XGT9"/>
<evidence type="ECO:0000259" key="7">
    <source>
        <dbReference type="PROSITE" id="PS50103"/>
    </source>
</evidence>
<dbReference type="SUPFAM" id="SSF90229">
    <property type="entry name" value="CCCH zinc finger"/>
    <property type="match status" value="1"/>
</dbReference>
<sequence length="450" mass="50858">EKVMEVQVIEVTKGNLEPLWSKIVKDVKNSIFIALDTEMSGLGPQAQLMKSDLEQRYQGISAAASSRSIISLGLACFEPYSGKEPLAYNVTVYNIIVLCSDPFTIDPGAVSFLVNHGFNFNKQFCNGISYYKGNDRPKEKDKLTMRSLFAEIIKLRKPLVLHNGLVDLVFLYNSLYAELPGTLNSFMADVCEIFPAGIYDCKYIAEFCDRLTASFLLYAFKKTQWKNEALAAAGKICLKVHFKMESEWTVTVPLNVGGNKAISHKNIKGVEICEKYAAYGWCRNGILCKKVHDIDTIVQFHKTSKQKRKRKRTKSSSDTKDVQTLMEQDEIKPTEENANPIKRAVFDNSTNTQGHRSSLDAFMTGYIFATFIASQYTPTPLNENSTTEKENDKKEKFTSEIQYLSRENKTKIVNKLYLSGKPIPLQVTKSKYSKTSKNHNEKLLVCFGFS</sequence>
<evidence type="ECO:0000256" key="6">
    <source>
        <dbReference type="SAM" id="MobiDB-lite"/>
    </source>
</evidence>
<dbReference type="InterPro" id="IPR000571">
    <property type="entry name" value="Znf_CCCH"/>
</dbReference>
<dbReference type="GO" id="GO:0034472">
    <property type="term" value="P:snRNA 3'-end processing"/>
    <property type="evidence" value="ECO:0000318"/>
    <property type="project" value="GO_Central"/>
</dbReference>
<proteinExistence type="inferred from homology"/>
<dbReference type="AlphaFoldDB" id="F6XGT9"/>
<accession>F6XGT9</accession>
<evidence type="ECO:0000256" key="2">
    <source>
        <dbReference type="ARBA" id="ARBA00022723"/>
    </source>
</evidence>
<dbReference type="GO" id="GO:0015030">
    <property type="term" value="C:Cajal body"/>
    <property type="evidence" value="ECO:0000318"/>
    <property type="project" value="GO_Central"/>
</dbReference>
<dbReference type="InterPro" id="IPR006941">
    <property type="entry name" value="RNase_CAF1"/>
</dbReference>
<dbReference type="SUPFAM" id="SSF53098">
    <property type="entry name" value="Ribonuclease H-like"/>
    <property type="match status" value="1"/>
</dbReference>
<dbReference type="Gene3D" id="3.30.420.10">
    <property type="entry name" value="Ribonuclease H-like superfamily/Ribonuclease H"/>
    <property type="match status" value="1"/>
</dbReference>
<reference evidence="8" key="2">
    <citation type="journal article" date="2008" name="Genome Biol.">
        <title>Improved genome assembly and evidence-based global gene model set for the chordate Ciona intestinalis: new insight into intron and operon populations.</title>
        <authorList>
            <person name="Satou Y."/>
            <person name="Mineta K."/>
            <person name="Ogasawara M."/>
            <person name="Sasakura Y."/>
            <person name="Shoguchi E."/>
            <person name="Ueno K."/>
            <person name="Yamada L."/>
            <person name="Matsumoto J."/>
            <person name="Wasserscheid J."/>
            <person name="Dewar K."/>
            <person name="Wiley G.B."/>
            <person name="Macmil S.L."/>
            <person name="Roe B.A."/>
            <person name="Zeller R.W."/>
            <person name="Hastings K.E."/>
            <person name="Lemaire P."/>
            <person name="Lindquist E."/>
            <person name="Endo T."/>
            <person name="Hotta K."/>
            <person name="Inaba K."/>
        </authorList>
    </citation>
    <scope>NUCLEOTIDE SEQUENCE [LARGE SCALE GENOMIC DNA]</scope>
    <source>
        <strain evidence="8">wild type</strain>
    </source>
</reference>
<keyword evidence="4 5" id="KW-0862">Zinc</keyword>
<dbReference type="PANTHER" id="PTHR15092">
    <property type="entry name" value="POLY A -SPECIFIC RIBONUCLEASE/TARGET OF EGR1, MEMBER 1"/>
    <property type="match status" value="1"/>
</dbReference>
<dbReference type="Proteomes" id="UP000008144">
    <property type="component" value="Chromosome 5"/>
</dbReference>